<dbReference type="eggNOG" id="COG3159">
    <property type="taxonomic scope" value="Bacteria"/>
</dbReference>
<dbReference type="GeneID" id="56591315"/>
<protein>
    <submittedName>
        <fullName evidence="2">Uncharacterized protein conserved in bacteria</fullName>
    </submittedName>
</protein>
<dbReference type="OrthoDB" id="8525200at2"/>
<sequence length="221" mass="23792">MTTMTPNAHEIARFLQEQPSFFEEHAEIFASLHVPNPHGGRAISLAERQIQTLRERVRGLEWKLNELAHNAATNEKISQQIARWTQTLLGTVQAADLPTAISGGLAAEFGLEHAALRLWNLPGLPDDSDALSESADARAFADSLQTPYCGHETGFEAVRWLGGTPKSLALVALRLQPQAPSIGLLILGSEDAARFSPDKGTAFLDAIGRLASAALQRLAAA</sequence>
<dbReference type="AlphaFoldDB" id="A0A157SE02"/>
<keyword evidence="1" id="KW-0175">Coiled coil</keyword>
<evidence type="ECO:0000313" key="3">
    <source>
        <dbReference type="Proteomes" id="UP000076825"/>
    </source>
</evidence>
<evidence type="ECO:0000313" key="2">
    <source>
        <dbReference type="EMBL" id="SAI68662.1"/>
    </source>
</evidence>
<dbReference type="InterPro" id="IPR029016">
    <property type="entry name" value="GAF-like_dom_sf"/>
</dbReference>
<dbReference type="PATRIC" id="fig|123899.6.peg.1374"/>
<dbReference type="Proteomes" id="UP000076825">
    <property type="component" value="Chromosome 1"/>
</dbReference>
<reference evidence="2 3" key="1">
    <citation type="submission" date="2016-04" db="EMBL/GenBank/DDBJ databases">
        <authorList>
            <consortium name="Pathogen Informatics"/>
        </authorList>
    </citation>
    <scope>NUCLEOTIDE SEQUENCE [LARGE SCALE GENOMIC DNA]</scope>
    <source>
        <strain evidence="2 3">H044680328</strain>
    </source>
</reference>
<dbReference type="Gene3D" id="3.30.450.40">
    <property type="match status" value="1"/>
</dbReference>
<feature type="coiled-coil region" evidence="1">
    <location>
        <begin position="43"/>
        <end position="70"/>
    </location>
</feature>
<dbReference type="STRING" id="123899.SAMEA3906487_01395"/>
<proteinExistence type="predicted"/>
<organism evidence="2 3">
    <name type="scientific">Bordetella trematum</name>
    <dbReference type="NCBI Taxonomy" id="123899"/>
    <lineage>
        <taxon>Bacteria</taxon>
        <taxon>Pseudomonadati</taxon>
        <taxon>Pseudomonadota</taxon>
        <taxon>Betaproteobacteria</taxon>
        <taxon>Burkholderiales</taxon>
        <taxon>Alcaligenaceae</taxon>
        <taxon>Bordetella</taxon>
    </lineage>
</organism>
<dbReference type="PANTHER" id="PTHR38765">
    <property type="entry name" value="DUF484 DOMAIN-CONTAINING PROTEIN"/>
    <property type="match status" value="1"/>
</dbReference>
<name>A0A157SE02_9BORD</name>
<dbReference type="KEGG" id="btrm:SAMEA390648701395"/>
<dbReference type="InterPro" id="IPR007435">
    <property type="entry name" value="DUF484"/>
</dbReference>
<gene>
    <name evidence="2" type="ORF">SAMEA3906487_01395</name>
</gene>
<keyword evidence="3" id="KW-1185">Reference proteome</keyword>
<dbReference type="EMBL" id="LT546645">
    <property type="protein sequence ID" value="SAI68662.1"/>
    <property type="molecule type" value="Genomic_DNA"/>
</dbReference>
<dbReference type="RefSeq" id="WP_033535179.1">
    <property type="nucleotide sequence ID" value="NZ_CP016340.1"/>
</dbReference>
<dbReference type="PANTHER" id="PTHR38765:SF1">
    <property type="entry name" value="DUF484 DOMAIN-CONTAINING PROTEIN"/>
    <property type="match status" value="1"/>
</dbReference>
<dbReference type="Pfam" id="PF04340">
    <property type="entry name" value="DUF484"/>
    <property type="match status" value="1"/>
</dbReference>
<evidence type="ECO:0000256" key="1">
    <source>
        <dbReference type="SAM" id="Coils"/>
    </source>
</evidence>
<accession>A0A157SE02</accession>